<dbReference type="SUPFAM" id="SSF46894">
    <property type="entry name" value="C-terminal effector domain of the bipartite response regulators"/>
    <property type="match status" value="1"/>
</dbReference>
<dbReference type="SMART" id="SM00421">
    <property type="entry name" value="HTH_LUXR"/>
    <property type="match status" value="1"/>
</dbReference>
<comment type="caution">
    <text evidence="5">The sequence shown here is derived from an EMBL/GenBank/DDBJ whole genome shotgun (WGS) entry which is preliminary data.</text>
</comment>
<name>A0A5A7MNZ7_9PROT</name>
<dbReference type="GO" id="GO:0006355">
    <property type="term" value="P:regulation of DNA-templated transcription"/>
    <property type="evidence" value="ECO:0007669"/>
    <property type="project" value="InterPro"/>
</dbReference>
<dbReference type="InterPro" id="IPR016032">
    <property type="entry name" value="Sig_transdc_resp-reg_C-effctor"/>
</dbReference>
<feature type="domain" description="HTH luxR-type" evidence="4">
    <location>
        <begin position="168"/>
        <end position="233"/>
    </location>
</feature>
<evidence type="ECO:0000256" key="2">
    <source>
        <dbReference type="ARBA" id="ARBA00023125"/>
    </source>
</evidence>
<dbReference type="Pfam" id="PF00196">
    <property type="entry name" value="GerE"/>
    <property type="match status" value="1"/>
</dbReference>
<evidence type="ECO:0000256" key="3">
    <source>
        <dbReference type="ARBA" id="ARBA00023163"/>
    </source>
</evidence>
<evidence type="ECO:0000259" key="4">
    <source>
        <dbReference type="PROSITE" id="PS50043"/>
    </source>
</evidence>
<dbReference type="Proteomes" id="UP000322084">
    <property type="component" value="Unassembled WGS sequence"/>
</dbReference>
<dbReference type="InterPro" id="IPR036388">
    <property type="entry name" value="WH-like_DNA-bd_sf"/>
</dbReference>
<dbReference type="PANTHER" id="PTHR44688">
    <property type="entry name" value="DNA-BINDING TRANSCRIPTIONAL ACTIVATOR DEVR_DOSR"/>
    <property type="match status" value="1"/>
</dbReference>
<dbReference type="AlphaFoldDB" id="A0A5A7MNZ7"/>
<dbReference type="Gene3D" id="1.10.10.10">
    <property type="entry name" value="Winged helix-like DNA-binding domain superfamily/Winged helix DNA-binding domain"/>
    <property type="match status" value="1"/>
</dbReference>
<protein>
    <recommendedName>
        <fullName evidence="4">HTH luxR-type domain-containing protein</fullName>
    </recommendedName>
</protein>
<accession>A0A5A7MNZ7</accession>
<dbReference type="CDD" id="cd06170">
    <property type="entry name" value="LuxR_C_like"/>
    <property type="match status" value="1"/>
</dbReference>
<organism evidence="5 6">
    <name type="scientific">Iodidimonas gelatinilytica</name>
    <dbReference type="NCBI Taxonomy" id="1236966"/>
    <lineage>
        <taxon>Bacteria</taxon>
        <taxon>Pseudomonadati</taxon>
        <taxon>Pseudomonadota</taxon>
        <taxon>Alphaproteobacteria</taxon>
        <taxon>Iodidimonadales</taxon>
        <taxon>Iodidimonadaceae</taxon>
        <taxon>Iodidimonas</taxon>
    </lineage>
</organism>
<dbReference type="PRINTS" id="PR00038">
    <property type="entry name" value="HTHLUXR"/>
</dbReference>
<gene>
    <name evidence="5" type="ORF">JCM17844_13790</name>
</gene>
<dbReference type="Gene3D" id="3.30.450.80">
    <property type="entry name" value="Transcription factor LuxR-like, autoinducer-binding domain"/>
    <property type="match status" value="1"/>
</dbReference>
<dbReference type="EMBL" id="BKCL01000003">
    <property type="protein sequence ID" value="GEQ97742.1"/>
    <property type="molecule type" value="Genomic_DNA"/>
</dbReference>
<evidence type="ECO:0000256" key="1">
    <source>
        <dbReference type="ARBA" id="ARBA00023015"/>
    </source>
</evidence>
<dbReference type="Pfam" id="PF03472">
    <property type="entry name" value="Autoind_bind"/>
    <property type="match status" value="1"/>
</dbReference>
<dbReference type="SUPFAM" id="SSF75516">
    <property type="entry name" value="Pheromone-binding domain of LuxR-like quorum-sensing transcription factors"/>
    <property type="match status" value="1"/>
</dbReference>
<dbReference type="PROSITE" id="PS50043">
    <property type="entry name" value="HTH_LUXR_2"/>
    <property type="match status" value="1"/>
</dbReference>
<dbReference type="InterPro" id="IPR036693">
    <property type="entry name" value="TF_LuxR_autoind-bd_dom_sf"/>
</dbReference>
<evidence type="ECO:0000313" key="6">
    <source>
        <dbReference type="Proteomes" id="UP000322084"/>
    </source>
</evidence>
<dbReference type="PANTHER" id="PTHR44688:SF16">
    <property type="entry name" value="DNA-BINDING TRANSCRIPTIONAL ACTIVATOR DEVR_DOSR"/>
    <property type="match status" value="1"/>
</dbReference>
<reference evidence="5 6" key="1">
    <citation type="submission" date="2019-09" db="EMBL/GenBank/DDBJ databases">
        <title>NBRP : Genome information of microbial organism related human and environment.</title>
        <authorList>
            <person name="Hattori M."/>
            <person name="Oshima K."/>
            <person name="Inaba H."/>
            <person name="Suda W."/>
            <person name="Sakamoto M."/>
            <person name="Iino T."/>
            <person name="Kitahara M."/>
            <person name="Oshida Y."/>
            <person name="Iida T."/>
            <person name="Kudo T."/>
            <person name="Itoh T."/>
            <person name="Ohkuma M."/>
        </authorList>
    </citation>
    <scope>NUCLEOTIDE SEQUENCE [LARGE SCALE GENOMIC DNA]</scope>
    <source>
        <strain evidence="5 6">Hi-2</strain>
    </source>
</reference>
<sequence length="239" mass="26384">MLLGDYSQSLPVPRAAFDNDLANPSHVAGQKREPIGVELGWPSDFVRRWFNSGLMLACPLVVPCRKMRRPFSWGLDEDNLGLEGDTLPKPFTALGQQTLSLLRQVGVRSGITVPVHQPGGRTGFVTWVSNEPLKIVRDWADRHAGELFLVGHAFLEHVDMMVAEGASDMADACSLTERERECLTWVACGKTDSEIGIIIDRSPETARFHVRNAIAKLDASSRSHAVAKAMRKGWLGQIE</sequence>
<keyword evidence="1" id="KW-0805">Transcription regulation</keyword>
<evidence type="ECO:0000313" key="5">
    <source>
        <dbReference type="EMBL" id="GEQ97742.1"/>
    </source>
</evidence>
<dbReference type="InterPro" id="IPR000792">
    <property type="entry name" value="Tscrpt_reg_LuxR_C"/>
</dbReference>
<dbReference type="GO" id="GO:0003677">
    <property type="term" value="F:DNA binding"/>
    <property type="evidence" value="ECO:0007669"/>
    <property type="project" value="UniProtKB-KW"/>
</dbReference>
<keyword evidence="3" id="KW-0804">Transcription</keyword>
<dbReference type="InterPro" id="IPR005143">
    <property type="entry name" value="TF_LuxR_autoind-bd_dom"/>
</dbReference>
<proteinExistence type="predicted"/>
<keyword evidence="2" id="KW-0238">DNA-binding</keyword>